<proteinExistence type="predicted"/>
<sequence length="723" mass="79686">MQDRRIDDFPAAPDLSGTTSNTQVEPPDPERQSLEDTLTIPGGPSREASGVDDDVSSVGGQYQHRAYKPVAPDDQASSSVPNRKNNNTAVATILADCTGVVLPIGINVFLVLVWCLDESPVGSSLSAWRNAINVVSPRSQLHFLFASIIGRLMSESARWNLEQGNSIDLLEQLMGSRTVGSTLVTLFTLQTLNLLAAGLLCLWAFSPLGAQAILRMLGSTLSADTKPTIITYFDTRAPPAGLIVLLHGVEGFAYRIKPTLATMATLYTSLVSTPKANKVGTMNLWGNVRIRFLVAGAKNLWRDVSSSSSDDYSSLTGVPIHYLGNGNATFSLESSHAYLTCPNATKLPALPSLRETVGNVSEAKVTEEFLGEKTPNGTWRGAAYGEGTNTRSTQWGFAVDRFVDTLWYLERVEDYKRVVYWSHEEDDYWTGFPTLFSNARGIDAAPTRLLLRMLLQQRDPNLKNLDKLEIFCDITQQYVESFIECSYLRGQRTCKVIRQRPSQKTHVSEHIALLSFPWTHKFFSDELPLVTGRRMRGFIDPSLYYLKDPTFENISSGTWVLLGDVDTEKVGKRFGQLLNTYIALSQLDDSIATVNEAAMAFDPNITLTGEVSTLVETFVVSRLWIIVSVIAAVVLLAGGILSVVITHLTYGPEILGYVSTTIRNSKFIDLPSTTTWLDGTELTNEMNTTRIRYGFIRDAVAEPVVAVGHEEGTERIKNVVANK</sequence>
<feature type="transmembrane region" description="Helical" evidence="2">
    <location>
        <begin position="623"/>
        <end position="645"/>
    </location>
</feature>
<dbReference type="EMBL" id="WIGN01000387">
    <property type="protein sequence ID" value="KAF6795448.1"/>
    <property type="molecule type" value="Genomic_DNA"/>
</dbReference>
<feature type="region of interest" description="Disordered" evidence="1">
    <location>
        <begin position="1"/>
        <end position="58"/>
    </location>
</feature>
<dbReference type="AlphaFoldDB" id="A0A8H6ISG6"/>
<comment type="caution">
    <text evidence="3">The sequence shown here is derived from an EMBL/GenBank/DDBJ whole genome shotgun (WGS) entry which is preliminary data.</text>
</comment>
<keyword evidence="2" id="KW-0472">Membrane</keyword>
<evidence type="ECO:0000313" key="4">
    <source>
        <dbReference type="Proteomes" id="UP000652219"/>
    </source>
</evidence>
<gene>
    <name evidence="3" type="ORF">CSOJ01_13419</name>
</gene>
<evidence type="ECO:0000256" key="2">
    <source>
        <dbReference type="SAM" id="Phobius"/>
    </source>
</evidence>
<protein>
    <submittedName>
        <fullName evidence="3">Uncharacterized protein</fullName>
    </submittedName>
</protein>
<accession>A0A8H6ISG6</accession>
<reference evidence="3 4" key="1">
    <citation type="journal article" date="2020" name="Phytopathology">
        <title>Genome Sequence Resources of Colletotrichum truncatum, C. plurivorum, C. musicola, and C. sojae: Four Species Pathogenic to Soybean (Glycine max).</title>
        <authorList>
            <person name="Rogerio F."/>
            <person name="Boufleur T.R."/>
            <person name="Ciampi-Guillardi M."/>
            <person name="Sukno S.A."/>
            <person name="Thon M.R."/>
            <person name="Massola Junior N.S."/>
            <person name="Baroncelli R."/>
        </authorList>
    </citation>
    <scope>NUCLEOTIDE SEQUENCE [LARGE SCALE GENOMIC DNA]</scope>
    <source>
        <strain evidence="3 4">LFN0009</strain>
    </source>
</reference>
<keyword evidence="2" id="KW-1133">Transmembrane helix</keyword>
<evidence type="ECO:0000313" key="3">
    <source>
        <dbReference type="EMBL" id="KAF6795448.1"/>
    </source>
</evidence>
<organism evidence="3 4">
    <name type="scientific">Colletotrichum sojae</name>
    <dbReference type="NCBI Taxonomy" id="2175907"/>
    <lineage>
        <taxon>Eukaryota</taxon>
        <taxon>Fungi</taxon>
        <taxon>Dikarya</taxon>
        <taxon>Ascomycota</taxon>
        <taxon>Pezizomycotina</taxon>
        <taxon>Sordariomycetes</taxon>
        <taxon>Hypocreomycetidae</taxon>
        <taxon>Glomerellales</taxon>
        <taxon>Glomerellaceae</taxon>
        <taxon>Colletotrichum</taxon>
        <taxon>Colletotrichum orchidearum species complex</taxon>
    </lineage>
</organism>
<keyword evidence="4" id="KW-1185">Reference proteome</keyword>
<keyword evidence="2" id="KW-0812">Transmembrane</keyword>
<evidence type="ECO:0000256" key="1">
    <source>
        <dbReference type="SAM" id="MobiDB-lite"/>
    </source>
</evidence>
<name>A0A8H6ISG6_9PEZI</name>
<dbReference type="Proteomes" id="UP000652219">
    <property type="component" value="Unassembled WGS sequence"/>
</dbReference>